<feature type="region of interest" description="Disordered" evidence="1">
    <location>
        <begin position="114"/>
        <end position="133"/>
    </location>
</feature>
<proteinExistence type="predicted"/>
<reference evidence="2 3" key="1">
    <citation type="submission" date="2023-05" db="EMBL/GenBank/DDBJ databases">
        <title>A 100% complete, gapless, phased diploid assembly of the Scenedesmus obliquus UTEX 3031 genome.</title>
        <authorList>
            <person name="Biondi T.C."/>
            <person name="Hanschen E.R."/>
            <person name="Kwon T."/>
            <person name="Eng W."/>
            <person name="Kruse C.P.S."/>
            <person name="Koehler S.I."/>
            <person name="Kunde Y."/>
            <person name="Gleasner C.D."/>
            <person name="You Mak K.T."/>
            <person name="Polle J."/>
            <person name="Hovde B.T."/>
            <person name="Starkenburg S.R."/>
        </authorList>
    </citation>
    <scope>NUCLEOTIDE SEQUENCE [LARGE SCALE GENOMIC DNA]</scope>
    <source>
        <strain evidence="2 3">DOE0152z</strain>
    </source>
</reference>
<organism evidence="2 3">
    <name type="scientific">Tetradesmus obliquus</name>
    <name type="common">Green alga</name>
    <name type="synonym">Acutodesmus obliquus</name>
    <dbReference type="NCBI Taxonomy" id="3088"/>
    <lineage>
        <taxon>Eukaryota</taxon>
        <taxon>Viridiplantae</taxon>
        <taxon>Chlorophyta</taxon>
        <taxon>core chlorophytes</taxon>
        <taxon>Chlorophyceae</taxon>
        <taxon>CS clade</taxon>
        <taxon>Sphaeropleales</taxon>
        <taxon>Scenedesmaceae</taxon>
        <taxon>Tetradesmus</taxon>
    </lineage>
</organism>
<evidence type="ECO:0000256" key="1">
    <source>
        <dbReference type="SAM" id="MobiDB-lite"/>
    </source>
</evidence>
<evidence type="ECO:0000313" key="2">
    <source>
        <dbReference type="EMBL" id="WIA08074.1"/>
    </source>
</evidence>
<gene>
    <name evidence="2" type="ORF">OEZ85_007537</name>
</gene>
<keyword evidence="3" id="KW-1185">Reference proteome</keyword>
<protein>
    <submittedName>
        <fullName evidence="2">Uncharacterized protein</fullName>
    </submittedName>
</protein>
<feature type="compositionally biased region" description="Basic and acidic residues" evidence="1">
    <location>
        <begin position="119"/>
        <end position="133"/>
    </location>
</feature>
<dbReference type="Proteomes" id="UP001244341">
    <property type="component" value="Chromosome 1b"/>
</dbReference>
<dbReference type="EMBL" id="CP126208">
    <property type="protein sequence ID" value="WIA08074.1"/>
    <property type="molecule type" value="Genomic_DNA"/>
</dbReference>
<sequence length="133" mass="14459">MAASGDRPACRLRTAEWEHLMATSKRLRQQLREQLELGPAKDNDRLAEIVAELTRLGSIQTRLMDEYNAGQGAAGALRELWGDLKQFAQEAGGCVSNLPVLQWLGFSAGDSAHITTSDSAHKKDDKPAGKKAS</sequence>
<accession>A0ABY8TGP6</accession>
<evidence type="ECO:0000313" key="3">
    <source>
        <dbReference type="Proteomes" id="UP001244341"/>
    </source>
</evidence>
<name>A0ABY8TGP6_TETOB</name>